<feature type="domain" description="Histidine kinase" evidence="6">
    <location>
        <begin position="688"/>
        <end position="900"/>
    </location>
</feature>
<evidence type="ECO:0000259" key="8">
    <source>
        <dbReference type="PROSITE" id="PS50113"/>
    </source>
</evidence>
<dbReference type="InterPro" id="IPR036097">
    <property type="entry name" value="HisK_dim/P_sf"/>
</dbReference>
<reference evidence="9" key="1">
    <citation type="submission" date="2023-06" db="EMBL/GenBank/DDBJ databases">
        <title>Genomic of Parafulvivirga corallium.</title>
        <authorList>
            <person name="Wang G."/>
        </authorList>
    </citation>
    <scope>NUCLEOTIDE SEQUENCE</scope>
    <source>
        <strain evidence="9">BMA10</strain>
    </source>
</reference>
<keyword evidence="5" id="KW-0418">Kinase</keyword>
<dbReference type="RefSeq" id="WP_346753096.1">
    <property type="nucleotide sequence ID" value="NZ_JAUJEA010000006.1"/>
</dbReference>
<dbReference type="SMART" id="SM00387">
    <property type="entry name" value="HATPase_c"/>
    <property type="match status" value="1"/>
</dbReference>
<evidence type="ECO:0000313" key="9">
    <source>
        <dbReference type="EMBL" id="MDN5203074.1"/>
    </source>
</evidence>
<evidence type="ECO:0000256" key="2">
    <source>
        <dbReference type="ARBA" id="ARBA00012438"/>
    </source>
</evidence>
<feature type="domain" description="PAS" evidence="7">
    <location>
        <begin position="285"/>
        <end position="362"/>
    </location>
</feature>
<dbReference type="Gene3D" id="2.10.70.100">
    <property type="match status" value="2"/>
</dbReference>
<dbReference type="EMBL" id="JAUJEA010000006">
    <property type="protein sequence ID" value="MDN5203074.1"/>
    <property type="molecule type" value="Genomic_DNA"/>
</dbReference>
<dbReference type="PRINTS" id="PR00344">
    <property type="entry name" value="BCTRLSENSOR"/>
</dbReference>
<dbReference type="PROSITE" id="PS50109">
    <property type="entry name" value="HIS_KIN"/>
    <property type="match status" value="1"/>
</dbReference>
<dbReference type="PANTHER" id="PTHR43304:SF1">
    <property type="entry name" value="PAC DOMAIN-CONTAINING PROTEIN"/>
    <property type="match status" value="1"/>
</dbReference>
<dbReference type="Pfam" id="PF02518">
    <property type="entry name" value="HATPase_c"/>
    <property type="match status" value="1"/>
</dbReference>
<sequence length="901" mass="104017">MSENLITSSPLITTSFFFDNSKDAIFIIDDDKIIEANQSGIKLLCLEVDEELDSPNIFKIIKDGKGQEYTFDEFIARVNGNTAEKLEFLFITSRSFFWAELTNTRYTADNRSFLFSVWRDITKYKQSEAKLAKKEKQLKEAQRISQLAFWEVDVQTRDILLNKKLADLLELNYSNSNKRIGLDEFINSFVLKEDRNHIERAFQVALKTQEDTYQDEFEFGVKRKSNHVSRFKLSIKLGKNREGKSYPYGTIQDVTGLSDITSDIELFKLKLEKRFEQKELALQRSKEKLHDALKLTNTATWESDINSPEITFGASIDEILGIEGKSKKGLEKIILKDDFRKYVHPEDITIYDESYSKALKSKSRRYVDHVEYRIVRPDESIRTLYVTTKIMLDEKGNQLKHYGTIQDITEIQIIENELSKSKEQLSDALSIANLYTWELDMKSEKFKMGDNFSKMVGDDFPIQDGNIVDVQDYISIIYPDDLHAYYIALDRAMKSKEKEYIDFVEYRIQRDDGEIRNIYVSIKVQKDDFGNHIKHYGTIQDITDIRKAVAEKERFSAIIEATSDIVVILDKNLNLIYINQAARDFYGFSPEDDVQGFPIKILQSEHSAKLTREVAIPAAAENGIWNGENIIQRYDKELITVSQVILSHKTPDGEVEYYSSIIRDISNQKKIEQDLKYKNNELDTFVYKASHDLRGPVTSLLGLYNVVKNEVKDTDALKYFDLYNRQIDRLNNIIITLIQLTRIKEVDVGSEPIDFKEIIDSCINSFTNLPNFEFVSFGLNIDLENDFVSDKGLITTILQNLIENAIKYSKPRTKCEVNVEIKYHETEQLWIKVEDEGIGIPQEVQSEVFNMFFRANDFGVGSGLGLYILKNAVEKLGGKISLTSEVNMGTTFVIKLPQRSQ</sequence>
<feature type="domain" description="PAS" evidence="7">
    <location>
        <begin position="551"/>
        <end position="592"/>
    </location>
</feature>
<evidence type="ECO:0000259" key="7">
    <source>
        <dbReference type="PROSITE" id="PS50112"/>
    </source>
</evidence>
<dbReference type="InterPro" id="IPR003661">
    <property type="entry name" value="HisK_dim/P_dom"/>
</dbReference>
<feature type="domain" description="PAC" evidence="8">
    <location>
        <begin position="502"/>
        <end position="554"/>
    </location>
</feature>
<dbReference type="PROSITE" id="PS50112">
    <property type="entry name" value="PAS"/>
    <property type="match status" value="2"/>
</dbReference>
<dbReference type="SMART" id="SM00086">
    <property type="entry name" value="PAC"/>
    <property type="match status" value="4"/>
</dbReference>
<evidence type="ECO:0000256" key="1">
    <source>
        <dbReference type="ARBA" id="ARBA00000085"/>
    </source>
</evidence>
<keyword evidence="10" id="KW-1185">Reference proteome</keyword>
<evidence type="ECO:0000256" key="3">
    <source>
        <dbReference type="ARBA" id="ARBA00022553"/>
    </source>
</evidence>
<organism evidence="9 10">
    <name type="scientific">Splendidivirga corallicola</name>
    <dbReference type="NCBI Taxonomy" id="3051826"/>
    <lineage>
        <taxon>Bacteria</taxon>
        <taxon>Pseudomonadati</taxon>
        <taxon>Bacteroidota</taxon>
        <taxon>Cytophagia</taxon>
        <taxon>Cytophagales</taxon>
        <taxon>Splendidivirgaceae</taxon>
        <taxon>Splendidivirga</taxon>
    </lineage>
</organism>
<accession>A0ABT8KQP4</accession>
<dbReference type="SUPFAM" id="SSF55785">
    <property type="entry name" value="PYP-like sensor domain (PAS domain)"/>
    <property type="match status" value="5"/>
</dbReference>
<dbReference type="Gene3D" id="3.30.450.20">
    <property type="entry name" value="PAS domain"/>
    <property type="match status" value="5"/>
</dbReference>
<feature type="domain" description="PAC" evidence="8">
    <location>
        <begin position="368"/>
        <end position="420"/>
    </location>
</feature>
<keyword evidence="3" id="KW-0597">Phosphoprotein</keyword>
<name>A0ABT8KQP4_9BACT</name>
<dbReference type="SUPFAM" id="SSF55874">
    <property type="entry name" value="ATPase domain of HSP90 chaperone/DNA topoisomerase II/histidine kinase"/>
    <property type="match status" value="1"/>
</dbReference>
<dbReference type="PROSITE" id="PS50113">
    <property type="entry name" value="PAC"/>
    <property type="match status" value="2"/>
</dbReference>
<dbReference type="Gene3D" id="1.10.287.130">
    <property type="match status" value="1"/>
</dbReference>
<comment type="caution">
    <text evidence="9">The sequence shown here is derived from an EMBL/GenBank/DDBJ whole genome shotgun (WGS) entry which is preliminary data.</text>
</comment>
<dbReference type="InterPro" id="IPR004358">
    <property type="entry name" value="Sig_transdc_His_kin-like_C"/>
</dbReference>
<dbReference type="CDD" id="cd00130">
    <property type="entry name" value="PAS"/>
    <property type="match status" value="2"/>
</dbReference>
<dbReference type="Pfam" id="PF13426">
    <property type="entry name" value="PAS_9"/>
    <property type="match status" value="2"/>
</dbReference>
<dbReference type="InterPro" id="IPR036890">
    <property type="entry name" value="HATPase_C_sf"/>
</dbReference>
<evidence type="ECO:0000313" key="10">
    <source>
        <dbReference type="Proteomes" id="UP001172082"/>
    </source>
</evidence>
<dbReference type="CDD" id="cd00082">
    <property type="entry name" value="HisKA"/>
    <property type="match status" value="1"/>
</dbReference>
<dbReference type="InterPro" id="IPR000700">
    <property type="entry name" value="PAS-assoc_C"/>
</dbReference>
<proteinExistence type="predicted"/>
<dbReference type="InterPro" id="IPR035965">
    <property type="entry name" value="PAS-like_dom_sf"/>
</dbReference>
<comment type="catalytic activity">
    <reaction evidence="1">
        <text>ATP + protein L-histidine = ADP + protein N-phospho-L-histidine.</text>
        <dbReference type="EC" id="2.7.13.3"/>
    </reaction>
</comment>
<dbReference type="InterPro" id="IPR003594">
    <property type="entry name" value="HATPase_dom"/>
</dbReference>
<dbReference type="Pfam" id="PF00512">
    <property type="entry name" value="HisKA"/>
    <property type="match status" value="1"/>
</dbReference>
<dbReference type="Proteomes" id="UP001172082">
    <property type="component" value="Unassembled WGS sequence"/>
</dbReference>
<dbReference type="InterPro" id="IPR052162">
    <property type="entry name" value="Sensor_kinase/Photoreceptor"/>
</dbReference>
<dbReference type="CDD" id="cd00075">
    <property type="entry name" value="HATPase"/>
    <property type="match status" value="1"/>
</dbReference>
<dbReference type="InterPro" id="IPR001610">
    <property type="entry name" value="PAC"/>
</dbReference>
<keyword evidence="4" id="KW-0808">Transferase</keyword>
<protein>
    <recommendedName>
        <fullName evidence="2">histidine kinase</fullName>
        <ecNumber evidence="2">2.7.13.3</ecNumber>
    </recommendedName>
</protein>
<dbReference type="SUPFAM" id="SSF47384">
    <property type="entry name" value="Homodimeric domain of signal transducing histidine kinase"/>
    <property type="match status" value="1"/>
</dbReference>
<evidence type="ECO:0000256" key="5">
    <source>
        <dbReference type="ARBA" id="ARBA00022777"/>
    </source>
</evidence>
<dbReference type="Gene3D" id="3.30.565.10">
    <property type="entry name" value="Histidine kinase-like ATPase, C-terminal domain"/>
    <property type="match status" value="1"/>
</dbReference>
<dbReference type="NCBIfam" id="TIGR00229">
    <property type="entry name" value="sensory_box"/>
    <property type="match status" value="2"/>
</dbReference>
<dbReference type="Pfam" id="PF08447">
    <property type="entry name" value="PAS_3"/>
    <property type="match status" value="2"/>
</dbReference>
<dbReference type="InterPro" id="IPR005467">
    <property type="entry name" value="His_kinase_dom"/>
</dbReference>
<dbReference type="EC" id="2.7.13.3" evidence="2"/>
<gene>
    <name evidence="9" type="ORF">QQ008_16920</name>
</gene>
<dbReference type="InterPro" id="IPR000014">
    <property type="entry name" value="PAS"/>
</dbReference>
<evidence type="ECO:0000256" key="4">
    <source>
        <dbReference type="ARBA" id="ARBA00022679"/>
    </source>
</evidence>
<dbReference type="SMART" id="SM00091">
    <property type="entry name" value="PAS"/>
    <property type="match status" value="2"/>
</dbReference>
<dbReference type="InterPro" id="IPR013655">
    <property type="entry name" value="PAS_fold_3"/>
</dbReference>
<dbReference type="PANTHER" id="PTHR43304">
    <property type="entry name" value="PHYTOCHROME-LIKE PROTEIN CPH1"/>
    <property type="match status" value="1"/>
</dbReference>
<evidence type="ECO:0000259" key="6">
    <source>
        <dbReference type="PROSITE" id="PS50109"/>
    </source>
</evidence>